<organism evidence="1 2">
    <name type="scientific">Nostocoides jenkinsii Ben 74</name>
    <dbReference type="NCBI Taxonomy" id="1193518"/>
    <lineage>
        <taxon>Bacteria</taxon>
        <taxon>Bacillati</taxon>
        <taxon>Actinomycetota</taxon>
        <taxon>Actinomycetes</taxon>
        <taxon>Micrococcales</taxon>
        <taxon>Intrasporangiaceae</taxon>
        <taxon>Nostocoides</taxon>
    </lineage>
</organism>
<protein>
    <submittedName>
        <fullName evidence="1">Uncharacterized protein</fullName>
    </submittedName>
</protein>
<sequence>MWREECQNAAGRDRRELQLSSIARVDFHRAAASTTAATNTGTNTARGEVLGHEALLSIEIREVASLVP</sequence>
<evidence type="ECO:0000313" key="1">
    <source>
        <dbReference type="EMBL" id="CCI51285.1"/>
    </source>
</evidence>
<reference evidence="1 2" key="1">
    <citation type="journal article" date="2013" name="ISME J.">
        <title>A metabolic model for members of the genus Tetrasphaera involved in enhanced biological phosphorus removal.</title>
        <authorList>
            <person name="Kristiansen R."/>
            <person name="Nguyen H.T.T."/>
            <person name="Saunders A.M."/>
            <person name="Nielsen J.L."/>
            <person name="Wimmer R."/>
            <person name="Le V.Q."/>
            <person name="McIlroy S.J."/>
            <person name="Petrovski S."/>
            <person name="Seviour R.J."/>
            <person name="Calteau A."/>
            <person name="Nielsen K.L."/>
            <person name="Nielsen P.H."/>
        </authorList>
    </citation>
    <scope>NUCLEOTIDE SEQUENCE [LARGE SCALE GENOMIC DNA]</scope>
    <source>
        <strain evidence="1 2">Ben 74</strain>
    </source>
</reference>
<proteinExistence type="predicted"/>
<dbReference type="AlphaFoldDB" id="A0A077M674"/>
<keyword evidence="2" id="KW-1185">Reference proteome</keyword>
<gene>
    <name evidence="1" type="ORF">BN13_10023</name>
</gene>
<name>A0A077M674_9MICO</name>
<comment type="caution">
    <text evidence="1">The sequence shown here is derived from an EMBL/GenBank/DDBJ whole genome shotgun (WGS) entry which is preliminary data.</text>
</comment>
<accession>A0A077M674</accession>
<dbReference type="Proteomes" id="UP000035720">
    <property type="component" value="Unassembled WGS sequence"/>
</dbReference>
<evidence type="ECO:0000313" key="2">
    <source>
        <dbReference type="Proteomes" id="UP000035720"/>
    </source>
</evidence>
<dbReference type="EMBL" id="CAJC01000001">
    <property type="protein sequence ID" value="CCI51285.1"/>
    <property type="molecule type" value="Genomic_DNA"/>
</dbReference>